<dbReference type="InterPro" id="IPR036010">
    <property type="entry name" value="2Fe-2S_ferredoxin-like_sf"/>
</dbReference>
<evidence type="ECO:0000256" key="10">
    <source>
        <dbReference type="ARBA" id="ARBA00023014"/>
    </source>
</evidence>
<evidence type="ECO:0000256" key="6">
    <source>
        <dbReference type="ARBA" id="ARBA00022723"/>
    </source>
</evidence>
<dbReference type="InterPro" id="IPR006963">
    <property type="entry name" value="Mopterin_OxRdtase_4Fe-4S_dom"/>
</dbReference>
<dbReference type="AlphaFoldDB" id="A0A7V2SLI8"/>
<dbReference type="FunFam" id="3.10.20.740:FF:000004">
    <property type="entry name" value="NADH-quinone oxidoreductase"/>
    <property type="match status" value="1"/>
</dbReference>
<evidence type="ECO:0000256" key="7">
    <source>
        <dbReference type="ARBA" id="ARBA00022737"/>
    </source>
</evidence>
<keyword evidence="6" id="KW-0479">Metal-binding</keyword>
<dbReference type="SUPFAM" id="SSF54862">
    <property type="entry name" value="4Fe-4S ferredoxins"/>
    <property type="match status" value="1"/>
</dbReference>
<protein>
    <submittedName>
        <fullName evidence="18">2Fe-2S iron-sulfur cluster binding domain-containing protein</fullName>
    </submittedName>
</protein>
<reference evidence="18" key="1">
    <citation type="journal article" date="2020" name="mSystems">
        <title>Genome- and Community-Level Interaction Insights into Carbon Utilization and Element Cycling Functions of Hydrothermarchaeota in Hydrothermal Sediment.</title>
        <authorList>
            <person name="Zhou Z."/>
            <person name="Liu Y."/>
            <person name="Xu W."/>
            <person name="Pan J."/>
            <person name="Luo Z.H."/>
            <person name="Li M."/>
        </authorList>
    </citation>
    <scope>NUCLEOTIDE SEQUENCE [LARGE SCALE GENOMIC DNA]</scope>
    <source>
        <strain evidence="18">HyVt-513</strain>
    </source>
</reference>
<feature type="domain" description="4Fe-4S ferredoxin-type" evidence="15">
    <location>
        <begin position="184"/>
        <end position="213"/>
    </location>
</feature>
<comment type="subcellular location">
    <subcellularLocation>
        <location evidence="2">Membrane</location>
    </subcellularLocation>
</comment>
<dbReference type="PROSITE" id="PS00198">
    <property type="entry name" value="4FE4S_FER_1"/>
    <property type="match status" value="1"/>
</dbReference>
<feature type="domain" description="4Fe-4S His(Cys)3-ligated-type" evidence="17">
    <location>
        <begin position="87"/>
        <end position="126"/>
    </location>
</feature>
<dbReference type="Gene3D" id="2.20.25.90">
    <property type="entry name" value="ADC-like domains"/>
    <property type="match status" value="1"/>
</dbReference>
<organism evidence="18">
    <name type="scientific">Nitratifractor salsuginis</name>
    <dbReference type="NCBI Taxonomy" id="269261"/>
    <lineage>
        <taxon>Bacteria</taxon>
        <taxon>Pseudomonadati</taxon>
        <taxon>Campylobacterota</taxon>
        <taxon>Epsilonproteobacteria</taxon>
        <taxon>Campylobacterales</taxon>
        <taxon>Sulfurovaceae</taxon>
        <taxon>Nitratifractor</taxon>
    </lineage>
</organism>
<feature type="domain" description="4Fe-4S Mo/W bis-MGD-type" evidence="16">
    <location>
        <begin position="222"/>
        <end position="281"/>
    </location>
</feature>
<keyword evidence="9" id="KW-0408">Iron</keyword>
<evidence type="ECO:0000256" key="4">
    <source>
        <dbReference type="ARBA" id="ARBA00022485"/>
    </source>
</evidence>
<feature type="domain" description="2Fe-2S ferredoxin-type" evidence="14">
    <location>
        <begin position="9"/>
        <end position="87"/>
    </location>
</feature>
<dbReference type="Proteomes" id="UP000885722">
    <property type="component" value="Unassembled WGS sequence"/>
</dbReference>
<dbReference type="GO" id="GO:0046872">
    <property type="term" value="F:metal ion binding"/>
    <property type="evidence" value="ECO:0007669"/>
    <property type="project" value="UniProtKB-KW"/>
</dbReference>
<dbReference type="Pfam" id="PF13510">
    <property type="entry name" value="Fer2_4"/>
    <property type="match status" value="1"/>
</dbReference>
<dbReference type="GO" id="GO:0016491">
    <property type="term" value="F:oxidoreductase activity"/>
    <property type="evidence" value="ECO:0007669"/>
    <property type="project" value="InterPro"/>
</dbReference>
<feature type="non-terminal residue" evidence="18">
    <location>
        <position position="446"/>
    </location>
</feature>
<keyword evidence="10" id="KW-0411">Iron-sulfur</keyword>
<dbReference type="InterPro" id="IPR017896">
    <property type="entry name" value="4Fe4S_Fe-S-bd"/>
</dbReference>
<accession>A0A7V2SLI8</accession>
<dbReference type="InterPro" id="IPR017900">
    <property type="entry name" value="4Fe4S_Fe_S_CS"/>
</dbReference>
<comment type="cofactor">
    <cofactor evidence="1">
        <name>[4Fe-4S] cluster</name>
        <dbReference type="ChEBI" id="CHEBI:49883"/>
    </cofactor>
</comment>
<dbReference type="GO" id="GO:0051539">
    <property type="term" value="F:4 iron, 4 sulfur cluster binding"/>
    <property type="evidence" value="ECO:0007669"/>
    <property type="project" value="UniProtKB-KW"/>
</dbReference>
<evidence type="ECO:0000259" key="14">
    <source>
        <dbReference type="PROSITE" id="PS51085"/>
    </source>
</evidence>
<dbReference type="GO" id="GO:0051537">
    <property type="term" value="F:2 iron, 2 sulfur cluster binding"/>
    <property type="evidence" value="ECO:0007669"/>
    <property type="project" value="UniProtKB-KW"/>
</dbReference>
<evidence type="ECO:0000313" key="18">
    <source>
        <dbReference type="EMBL" id="HFC03751.1"/>
    </source>
</evidence>
<evidence type="ECO:0000256" key="3">
    <source>
        <dbReference type="ARBA" id="ARBA00005404"/>
    </source>
</evidence>
<evidence type="ECO:0000259" key="17">
    <source>
        <dbReference type="PROSITE" id="PS51839"/>
    </source>
</evidence>
<proteinExistence type="inferred from homology"/>
<keyword evidence="5" id="KW-0001">2Fe-2S</keyword>
<evidence type="ECO:0000259" key="16">
    <source>
        <dbReference type="PROSITE" id="PS51669"/>
    </source>
</evidence>
<dbReference type="FunFam" id="3.30.70.20:FF:000035">
    <property type="entry name" value="Iron hydrogenase 1"/>
    <property type="match status" value="1"/>
</dbReference>
<gene>
    <name evidence="18" type="ORF">ENJ74_02650</name>
</gene>
<keyword evidence="8" id="KW-1278">Translocase</keyword>
<dbReference type="SMART" id="SM00926">
    <property type="entry name" value="Molybdop_Fe4S4"/>
    <property type="match status" value="1"/>
</dbReference>
<keyword evidence="11" id="KW-0520">NAD</keyword>
<evidence type="ECO:0000256" key="9">
    <source>
        <dbReference type="ARBA" id="ARBA00023004"/>
    </source>
</evidence>
<dbReference type="EMBL" id="DRNO01000178">
    <property type="protein sequence ID" value="HFC03751.1"/>
    <property type="molecule type" value="Genomic_DNA"/>
</dbReference>
<keyword evidence="12" id="KW-0472">Membrane</keyword>
<evidence type="ECO:0000256" key="5">
    <source>
        <dbReference type="ARBA" id="ARBA00022714"/>
    </source>
</evidence>
<dbReference type="PROSITE" id="PS00641">
    <property type="entry name" value="COMPLEX1_75K_1"/>
    <property type="match status" value="1"/>
</dbReference>
<dbReference type="InterPro" id="IPR000283">
    <property type="entry name" value="NADH_UbQ_OxRdtase_75kDa_su_CS"/>
</dbReference>
<dbReference type="Pfam" id="PF12838">
    <property type="entry name" value="Fer4_7"/>
    <property type="match status" value="1"/>
</dbReference>
<dbReference type="PROSITE" id="PS51085">
    <property type="entry name" value="2FE2S_FER_2"/>
    <property type="match status" value="1"/>
</dbReference>
<evidence type="ECO:0000256" key="8">
    <source>
        <dbReference type="ARBA" id="ARBA00022967"/>
    </source>
</evidence>
<dbReference type="Gene3D" id="3.30.70.20">
    <property type="match status" value="1"/>
</dbReference>
<evidence type="ECO:0000256" key="13">
    <source>
        <dbReference type="ARBA" id="ARBA00034078"/>
    </source>
</evidence>
<evidence type="ECO:0000256" key="12">
    <source>
        <dbReference type="ARBA" id="ARBA00023136"/>
    </source>
</evidence>
<dbReference type="PROSITE" id="PS51379">
    <property type="entry name" value="4FE4S_FER_2"/>
    <property type="match status" value="2"/>
</dbReference>
<dbReference type="GO" id="GO:0042773">
    <property type="term" value="P:ATP synthesis coupled electron transport"/>
    <property type="evidence" value="ECO:0007669"/>
    <property type="project" value="InterPro"/>
</dbReference>
<dbReference type="Gene3D" id="3.10.20.740">
    <property type="match status" value="1"/>
</dbReference>
<dbReference type="PROSITE" id="PS51839">
    <property type="entry name" value="4FE4S_HC3"/>
    <property type="match status" value="1"/>
</dbReference>
<dbReference type="CDD" id="cd00207">
    <property type="entry name" value="fer2"/>
    <property type="match status" value="1"/>
</dbReference>
<dbReference type="Pfam" id="PF10588">
    <property type="entry name" value="NADH-G_4Fe-4S_3"/>
    <property type="match status" value="1"/>
</dbReference>
<dbReference type="SUPFAM" id="SSF54292">
    <property type="entry name" value="2Fe-2S ferredoxin-like"/>
    <property type="match status" value="1"/>
</dbReference>
<dbReference type="PANTHER" id="PTHR24960">
    <property type="entry name" value="PHOTOSYSTEM I IRON-SULFUR CENTER-RELATED"/>
    <property type="match status" value="1"/>
</dbReference>
<comment type="caution">
    <text evidence="18">The sequence shown here is derived from an EMBL/GenBank/DDBJ whole genome shotgun (WGS) entry which is preliminary data.</text>
</comment>
<dbReference type="InterPro" id="IPR050157">
    <property type="entry name" value="PSI_iron-sulfur_center"/>
</dbReference>
<dbReference type="GO" id="GO:0016020">
    <property type="term" value="C:membrane"/>
    <property type="evidence" value="ECO:0007669"/>
    <property type="project" value="UniProtKB-SubCell"/>
</dbReference>
<feature type="domain" description="4Fe-4S ferredoxin-type" evidence="15">
    <location>
        <begin position="145"/>
        <end position="178"/>
    </location>
</feature>
<dbReference type="SUPFAM" id="SSF53706">
    <property type="entry name" value="Formate dehydrogenase/DMSO reductase, domains 1-3"/>
    <property type="match status" value="1"/>
</dbReference>
<dbReference type="InterPro" id="IPR001041">
    <property type="entry name" value="2Fe-2S_ferredoxin-type"/>
</dbReference>
<name>A0A7V2SLI8_9BACT</name>
<evidence type="ECO:0000256" key="11">
    <source>
        <dbReference type="ARBA" id="ARBA00023027"/>
    </source>
</evidence>
<evidence type="ECO:0000256" key="2">
    <source>
        <dbReference type="ARBA" id="ARBA00004370"/>
    </source>
</evidence>
<dbReference type="SMART" id="SM00929">
    <property type="entry name" value="NADH-G_4Fe-4S_3"/>
    <property type="match status" value="1"/>
</dbReference>
<evidence type="ECO:0000259" key="15">
    <source>
        <dbReference type="PROSITE" id="PS51379"/>
    </source>
</evidence>
<sequence>MSEVKKMPETVTLTIDGKEVTTRQGNTILQAARENGIYIPTMCYLSKVEPIGSCRMCVVEVEGVEGMILSCQEKAVEGAVVRTSGDELFRERQNIMKLYDVNHPLECGVCDKSGECDLQNKTLEFAVDQQTFAARDQHRPVKNWGFISYDPALCIMCEKCVRTCTEIIGDDALAIETGGYKSTIVNTRDLSDCAQCGECMAVCPVGALVSTDFKYTSNAWELEKIPASCAHCSAGCQLYYNVKHTSIDNPEPRIYRVTNEFEFSTLCGAGRFGYDFENRGAGKDPKKLAAAVEAFRRAETIRFASVLSNEEALLLRRIAEKTGAKLVCDDARGFQKFLRAYREASGRNLPSADLEWIRRSRVIVTLGTRLYDDAPMVKFAVATASRREKAQVIYCHPMEDPRLQNQVTQFIKYEAGSEEGVAALLAATLIDGEKVPEELAALLEGL</sequence>
<keyword evidence="7" id="KW-0677">Repeat</keyword>
<dbReference type="InterPro" id="IPR019574">
    <property type="entry name" value="NADH_UbQ_OxRdtase_Gsu_4Fe4S-bd"/>
</dbReference>
<comment type="similarity">
    <text evidence="3">Belongs to the complex I 75 kDa subunit family.</text>
</comment>
<dbReference type="GO" id="GO:0008137">
    <property type="term" value="F:NADH dehydrogenase (ubiquinone) activity"/>
    <property type="evidence" value="ECO:0007669"/>
    <property type="project" value="InterPro"/>
</dbReference>
<keyword evidence="4" id="KW-0004">4Fe-4S</keyword>
<comment type="cofactor">
    <cofactor evidence="13">
        <name>[2Fe-2S] cluster</name>
        <dbReference type="ChEBI" id="CHEBI:190135"/>
    </cofactor>
</comment>
<evidence type="ECO:0000256" key="1">
    <source>
        <dbReference type="ARBA" id="ARBA00001966"/>
    </source>
</evidence>
<dbReference type="PANTHER" id="PTHR24960:SF84">
    <property type="entry name" value="HYDROGENASE SUBUNIT"/>
    <property type="match status" value="1"/>
</dbReference>
<dbReference type="PROSITE" id="PS51669">
    <property type="entry name" value="4FE4S_MOW_BIS_MGD"/>
    <property type="match status" value="1"/>
</dbReference>